<dbReference type="PANTHER" id="PTHR43003">
    <property type="entry name" value="DNA-3-METHYLADENINE GLYCOSYLASE"/>
    <property type="match status" value="1"/>
</dbReference>
<dbReference type="SMART" id="SM00478">
    <property type="entry name" value="ENDO3c"/>
    <property type="match status" value="1"/>
</dbReference>
<keyword evidence="4" id="KW-0234">DNA repair</keyword>
<evidence type="ECO:0000313" key="8">
    <source>
        <dbReference type="Proteomes" id="UP000776164"/>
    </source>
</evidence>
<feature type="region of interest" description="Disordered" evidence="5">
    <location>
        <begin position="291"/>
        <end position="317"/>
    </location>
</feature>
<dbReference type="Gene3D" id="1.10.340.30">
    <property type="entry name" value="Hypothetical protein, domain 2"/>
    <property type="match status" value="1"/>
</dbReference>
<reference evidence="7 8" key="1">
    <citation type="submission" date="2021-01" db="EMBL/GenBank/DDBJ databases">
        <title>Sequencing the genomes of 1000 actinobacteria strains.</title>
        <authorList>
            <person name="Klenk H.-P."/>
        </authorList>
    </citation>
    <scope>NUCLEOTIDE SEQUENCE [LARGE SCALE GENOMIC DNA]</scope>
    <source>
        <strain evidence="7 8">DSM 13057</strain>
    </source>
</reference>
<evidence type="ECO:0000256" key="4">
    <source>
        <dbReference type="ARBA" id="ARBA00023204"/>
    </source>
</evidence>
<dbReference type="InterPro" id="IPR051912">
    <property type="entry name" value="Alkylbase_DNA_Glycosylase/TA"/>
</dbReference>
<dbReference type="Proteomes" id="UP000776164">
    <property type="component" value="Unassembled WGS sequence"/>
</dbReference>
<dbReference type="EC" id="3.2.2.21" evidence="2"/>
<dbReference type="InterPro" id="IPR003265">
    <property type="entry name" value="HhH-GPD_domain"/>
</dbReference>
<keyword evidence="7" id="KW-0326">Glycosidase</keyword>
<dbReference type="InterPro" id="IPR011257">
    <property type="entry name" value="DNA_glycosylase"/>
</dbReference>
<dbReference type="SUPFAM" id="SSF48150">
    <property type="entry name" value="DNA-glycosylase"/>
    <property type="match status" value="1"/>
</dbReference>
<evidence type="ECO:0000256" key="2">
    <source>
        <dbReference type="ARBA" id="ARBA00012000"/>
    </source>
</evidence>
<feature type="domain" description="HhH-GPD" evidence="6">
    <location>
        <begin position="140"/>
        <end position="288"/>
    </location>
</feature>
<evidence type="ECO:0000256" key="1">
    <source>
        <dbReference type="ARBA" id="ARBA00000086"/>
    </source>
</evidence>
<evidence type="ECO:0000313" key="7">
    <source>
        <dbReference type="EMBL" id="MBM7471302.1"/>
    </source>
</evidence>
<evidence type="ECO:0000256" key="3">
    <source>
        <dbReference type="ARBA" id="ARBA00022763"/>
    </source>
</evidence>
<comment type="catalytic activity">
    <reaction evidence="1">
        <text>Hydrolysis of alkylated DNA, releasing 3-methyladenine, 3-methylguanine, 7-methylguanine and 7-methyladenine.</text>
        <dbReference type="EC" id="3.2.2.21"/>
    </reaction>
</comment>
<name>A0ABS2L2I8_9MICO</name>
<proteinExistence type="predicted"/>
<keyword evidence="3" id="KW-0227">DNA damage</keyword>
<sequence length="317" mass="34996">MTEPTTGRRNASRTTRQKILGPWSIETSKRFWEGFAPSALGTQGAVGEIRAAFLSDHDWTRVEAVITQDFDMATIIVAGPGDLDAASAQVRRFLSLDIDAREWPEVGVRDPVMADAQLQLPGFRPCGFYSPYEAAVWSVLSQRIQMRQAAVIKANLAEQYGENGVFPSPTVLRGLSLTLPGRKLEYLHSVADAALDGRLSGEHLRGLDAAHALEEVQKIRGLGPFAAELIVVRGANSPDVLPQNEARLLTIMAKLYGPDESPERIAEAWRPFRSWAAVHLRALGAGRRIGRRADDERDGDDHRRLGQQESRADRLRS</sequence>
<comment type="caution">
    <text evidence="7">The sequence shown here is derived from an EMBL/GenBank/DDBJ whole genome shotgun (WGS) entry which is preliminary data.</text>
</comment>
<dbReference type="EMBL" id="JAFBBU010000001">
    <property type="protein sequence ID" value="MBM7471302.1"/>
    <property type="molecule type" value="Genomic_DNA"/>
</dbReference>
<accession>A0ABS2L2I8</accession>
<dbReference type="GO" id="GO:0003905">
    <property type="term" value="F:alkylbase DNA N-glycosylase activity"/>
    <property type="evidence" value="ECO:0007669"/>
    <property type="project" value="UniProtKB-EC"/>
</dbReference>
<evidence type="ECO:0000259" key="6">
    <source>
        <dbReference type="SMART" id="SM00478"/>
    </source>
</evidence>
<gene>
    <name evidence="7" type="ORF">JOE66_000936</name>
</gene>
<protein>
    <recommendedName>
        <fullName evidence="2">DNA-3-methyladenine glycosylase II</fullName>
        <ecNumber evidence="2">3.2.2.21</ecNumber>
    </recommendedName>
</protein>
<dbReference type="Gene3D" id="1.10.1670.40">
    <property type="match status" value="1"/>
</dbReference>
<keyword evidence="7" id="KW-0378">Hydrolase</keyword>
<dbReference type="PANTHER" id="PTHR43003:SF5">
    <property type="entry name" value="DNA-3-METHYLADENINE GLYCOSYLASE"/>
    <property type="match status" value="1"/>
</dbReference>
<keyword evidence="8" id="KW-1185">Reference proteome</keyword>
<evidence type="ECO:0000256" key="5">
    <source>
        <dbReference type="SAM" id="MobiDB-lite"/>
    </source>
</evidence>
<organism evidence="7 8">
    <name type="scientific">Subtercola frigoramans</name>
    <dbReference type="NCBI Taxonomy" id="120298"/>
    <lineage>
        <taxon>Bacteria</taxon>
        <taxon>Bacillati</taxon>
        <taxon>Actinomycetota</taxon>
        <taxon>Actinomycetes</taxon>
        <taxon>Micrococcales</taxon>
        <taxon>Microbacteriaceae</taxon>
        <taxon>Subtercola</taxon>
    </lineage>
</organism>
<dbReference type="RefSeq" id="WP_205107186.1">
    <property type="nucleotide sequence ID" value="NZ_BAAAHT010000013.1"/>
</dbReference>